<reference evidence="8 9" key="1">
    <citation type="journal article" date="2016" name="Sci. Rep.">
        <title>Evaluation of genetic diversity among strains of the human gut commensal Bifidobacterium adolescentis.</title>
        <authorList>
            <person name="Duranti S."/>
            <person name="Milani C."/>
            <person name="Lugli G.A."/>
            <person name="Mancabelli L."/>
            <person name="Turroni F."/>
            <person name="Ferrario C."/>
            <person name="Mangifesta M."/>
            <person name="Viappiani A."/>
            <person name="Sanchez B."/>
            <person name="Margolles A."/>
            <person name="van Sinderen D."/>
            <person name="Ventura M."/>
        </authorList>
    </citation>
    <scope>NUCLEOTIDE SEQUENCE [LARGE SCALE GENOMIC DNA]</scope>
    <source>
        <strain evidence="6 8">487B</strain>
        <strain evidence="7 9">AD2-8</strain>
    </source>
</reference>
<reference evidence="4 10" key="3">
    <citation type="submission" date="2023-06" db="EMBL/GenBank/DDBJ databases">
        <title>Complete Genome Sequences of Bifidobacterium faecale strain JCM19861T was isolated from human faeces by Jung-Hye Choi et al. (2014).</title>
        <authorList>
            <person name="Okuhama S."/>
            <person name="Takahashi H."/>
            <person name="Imaizumi K."/>
            <person name="Nakayama S."/>
            <person name="Ogata Y."/>
            <person name="Suda W."/>
        </authorList>
    </citation>
    <scope>NUCLEOTIDE SEQUENCE [LARGE SCALE GENOMIC DNA]</scope>
    <source>
        <strain evidence="4 10">JCM 19861</strain>
    </source>
</reference>
<comment type="cofactor">
    <cofactor evidence="2">
        <name>Mn(2+)</name>
        <dbReference type="ChEBI" id="CHEBI:29035"/>
    </cofactor>
    <text evidence="2">The Mn(2+) ion enhances activity.</text>
</comment>
<feature type="binding site" evidence="2">
    <location>
        <position position="165"/>
    </location>
    <ligand>
        <name>Mn(2+)</name>
        <dbReference type="ChEBI" id="CHEBI:29035"/>
        <label>2</label>
    </ligand>
</feature>
<dbReference type="FunFam" id="3.30.70.360:FF:000001">
    <property type="entry name" value="N-acetyldiaminopimelate deacetylase"/>
    <property type="match status" value="1"/>
</dbReference>
<evidence type="ECO:0000313" key="8">
    <source>
        <dbReference type="Proteomes" id="UP000193377"/>
    </source>
</evidence>
<dbReference type="PANTHER" id="PTHR11014:SF63">
    <property type="entry name" value="METALLOPEPTIDASE, PUTATIVE (AFU_ORTHOLOGUE AFUA_6G09600)-RELATED"/>
    <property type="match status" value="1"/>
</dbReference>
<evidence type="ECO:0000313" key="4">
    <source>
        <dbReference type="EMBL" id="BEK83273.1"/>
    </source>
</evidence>
<dbReference type="PIRSF" id="PIRSF005962">
    <property type="entry name" value="Pept_M20D_amidohydro"/>
    <property type="match status" value="1"/>
</dbReference>
<feature type="binding site" evidence="2">
    <location>
        <position position="107"/>
    </location>
    <ligand>
        <name>Mn(2+)</name>
        <dbReference type="ChEBI" id="CHEBI:29035"/>
        <label>2</label>
    </ligand>
</feature>
<dbReference type="KEGG" id="bado:BBMN23_1137"/>
<evidence type="ECO:0000256" key="1">
    <source>
        <dbReference type="ARBA" id="ARBA00022801"/>
    </source>
</evidence>
<dbReference type="Proteomes" id="UP000193377">
    <property type="component" value="Unassembled WGS sequence"/>
</dbReference>
<dbReference type="InterPro" id="IPR002933">
    <property type="entry name" value="Peptidase_M20"/>
</dbReference>
<reference evidence="5" key="2">
    <citation type="submission" date="2021-08" db="EMBL/GenBank/DDBJ databases">
        <title>Draft genome sequence of the GABA producer Bifidobacterium adolescentis 4-2, isolated from healthy human feces.</title>
        <authorList>
            <person name="Altaib H."/>
            <person name="Niwa R."/>
            <person name="Abe M."/>
            <person name="Suzuki T."/>
        </authorList>
    </citation>
    <scope>NUCLEOTIDE SEQUENCE</scope>
    <source>
        <strain evidence="5">4-2</strain>
    </source>
</reference>
<dbReference type="GO" id="GO:0019877">
    <property type="term" value="P:diaminopimelate biosynthetic process"/>
    <property type="evidence" value="ECO:0007669"/>
    <property type="project" value="UniProtKB-ARBA"/>
</dbReference>
<name>A0A076JIJ7_BIFAD</name>
<dbReference type="InterPro" id="IPR017439">
    <property type="entry name" value="Amidohydrolase"/>
</dbReference>
<feature type="binding site" evidence="2">
    <location>
        <position position="105"/>
    </location>
    <ligand>
        <name>Mn(2+)</name>
        <dbReference type="ChEBI" id="CHEBI:29035"/>
        <label>2</label>
    </ligand>
</feature>
<evidence type="ECO:0000313" key="9">
    <source>
        <dbReference type="Proteomes" id="UP000193664"/>
    </source>
</evidence>
<keyword evidence="2" id="KW-0464">Manganese</keyword>
<dbReference type="Gene3D" id="3.40.630.10">
    <property type="entry name" value="Zn peptidases"/>
    <property type="match status" value="1"/>
</dbReference>
<dbReference type="Proteomes" id="UP001357973">
    <property type="component" value="Chromosome"/>
</dbReference>
<dbReference type="SUPFAM" id="SSF55031">
    <property type="entry name" value="Bacterial exopeptidase dimerisation domain"/>
    <property type="match status" value="1"/>
</dbReference>
<gene>
    <name evidence="5" type="primary">ytnL</name>
    <name evidence="7" type="ORF">AD0028_1258</name>
    <name evidence="6" type="ORF">B0487_1317</name>
    <name evidence="4" type="ORF">B19861_12150</name>
    <name evidence="5" type="ORF">BIFAD42_15840</name>
</gene>
<dbReference type="PANTHER" id="PTHR11014">
    <property type="entry name" value="PEPTIDASE M20 FAMILY MEMBER"/>
    <property type="match status" value="1"/>
</dbReference>
<dbReference type="AlphaFoldDB" id="A0A076JIJ7"/>
<keyword evidence="2" id="KW-0479">Metal-binding</keyword>
<dbReference type="EMBL" id="BPPZ01000009">
    <property type="protein sequence ID" value="GJD14600.1"/>
    <property type="molecule type" value="Genomic_DNA"/>
</dbReference>
<evidence type="ECO:0000259" key="3">
    <source>
        <dbReference type="Pfam" id="PF07687"/>
    </source>
</evidence>
<dbReference type="GO" id="GO:0046872">
    <property type="term" value="F:metal ion binding"/>
    <property type="evidence" value="ECO:0007669"/>
    <property type="project" value="UniProtKB-KW"/>
</dbReference>
<dbReference type="Gene3D" id="3.30.70.360">
    <property type="match status" value="1"/>
</dbReference>
<organism evidence="6 8">
    <name type="scientific">Bifidobacterium adolescentis</name>
    <dbReference type="NCBI Taxonomy" id="1680"/>
    <lineage>
        <taxon>Bacteria</taxon>
        <taxon>Bacillati</taxon>
        <taxon>Actinomycetota</taxon>
        <taxon>Actinomycetes</taxon>
        <taxon>Bifidobacteriales</taxon>
        <taxon>Bifidobacteriaceae</taxon>
        <taxon>Bifidobacterium</taxon>
    </lineage>
</organism>
<evidence type="ECO:0000313" key="10">
    <source>
        <dbReference type="Proteomes" id="UP001357973"/>
    </source>
</evidence>
<proteinExistence type="predicted"/>
<dbReference type="Proteomes" id="UP000193664">
    <property type="component" value="Unassembled WGS sequence"/>
</dbReference>
<feature type="binding site" evidence="2">
    <location>
        <position position="141"/>
    </location>
    <ligand>
        <name>Mn(2+)</name>
        <dbReference type="ChEBI" id="CHEBI:29035"/>
        <label>2</label>
    </ligand>
</feature>
<evidence type="ECO:0000313" key="7">
    <source>
        <dbReference type="EMBL" id="OSG93891.1"/>
    </source>
</evidence>
<evidence type="ECO:0000256" key="2">
    <source>
        <dbReference type="PIRSR" id="PIRSR005962-1"/>
    </source>
</evidence>
<keyword evidence="10" id="KW-1185">Reference proteome</keyword>
<dbReference type="InterPro" id="IPR011650">
    <property type="entry name" value="Peptidase_M20_dimer"/>
</dbReference>
<feature type="domain" description="Peptidase M20 dimerisation" evidence="3">
    <location>
        <begin position="185"/>
        <end position="284"/>
    </location>
</feature>
<dbReference type="SUPFAM" id="SSF53187">
    <property type="entry name" value="Zn-dependent exopeptidases"/>
    <property type="match status" value="1"/>
</dbReference>
<keyword evidence="1 6" id="KW-0378">Hydrolase</keyword>
<accession>A0A076JIJ7</accession>
<sequence>MCLQSSTMSEHIEITPEIIEIRHYLHAHPERSFKEYETSAYIEKLLRAHDIEVLNNPLETGVVGLIRGDQPGPRIALRADIDGLPIQEDTGLPFSSVNDGVMHGCGHDLHMSYMLGAAFWLAKRRKHIKGSIKLLFQPAEELGLGAKAMVDAGLLADVSAAIGAHNNPNYAPGQIAVGPEPMMAGCVKFHVTLHATGTHAGYPHKGTGPIEALATMVLALQTIVSRNVSPFHPLVLSITEMHGGHVWNVVPDKASFQGTVRYFHKSDGELVEKRFKQQVQSIAAGYGITADIDWDDFQNPLVSDTELSKIVADNVRDYAQLEPIHPSMAGEDFCDFMPVTMPVFAFIGSNGEEGCPDWHSPHFVGLDESLQAGVEFYANAALTVLNELS</sequence>
<dbReference type="GO" id="GO:0050118">
    <property type="term" value="F:N-acetyldiaminopimelate deacetylase activity"/>
    <property type="evidence" value="ECO:0007669"/>
    <property type="project" value="UniProtKB-ARBA"/>
</dbReference>
<dbReference type="NCBIfam" id="TIGR01891">
    <property type="entry name" value="amidohydrolases"/>
    <property type="match status" value="1"/>
</dbReference>
<feature type="binding site" evidence="2">
    <location>
        <position position="359"/>
    </location>
    <ligand>
        <name>Mn(2+)</name>
        <dbReference type="ChEBI" id="CHEBI:29035"/>
        <label>2</label>
    </ligand>
</feature>
<dbReference type="EMBL" id="LNKD01000001">
    <property type="protein sequence ID" value="OSG88396.1"/>
    <property type="molecule type" value="Genomic_DNA"/>
</dbReference>
<dbReference type="KEGG" id="badl:BADO_1047"/>
<dbReference type="eggNOG" id="COG1473">
    <property type="taxonomic scope" value="Bacteria"/>
</dbReference>
<dbReference type="Pfam" id="PF07687">
    <property type="entry name" value="M20_dimer"/>
    <property type="match status" value="1"/>
</dbReference>
<dbReference type="EMBL" id="AP028457">
    <property type="protein sequence ID" value="BEK83273.1"/>
    <property type="molecule type" value="Genomic_DNA"/>
</dbReference>
<dbReference type="InterPro" id="IPR036264">
    <property type="entry name" value="Bact_exopeptidase_dim_dom"/>
</dbReference>
<dbReference type="Proteomes" id="UP000886943">
    <property type="component" value="Unassembled WGS sequence"/>
</dbReference>
<protein>
    <submittedName>
        <fullName evidence="6">Amidohydrolase</fullName>
    </submittedName>
</protein>
<evidence type="ECO:0000313" key="6">
    <source>
        <dbReference type="EMBL" id="OSG88396.1"/>
    </source>
</evidence>
<evidence type="ECO:0000313" key="5">
    <source>
        <dbReference type="EMBL" id="GJD14600.1"/>
    </source>
</evidence>
<dbReference type="Pfam" id="PF01546">
    <property type="entry name" value="Peptidase_M20"/>
    <property type="match status" value="1"/>
</dbReference>
<dbReference type="EMBL" id="LNKF01000004">
    <property type="protein sequence ID" value="OSG93891.1"/>
    <property type="molecule type" value="Genomic_DNA"/>
</dbReference>